<reference evidence="3" key="1">
    <citation type="submission" date="2016-10" db="EMBL/GenBank/DDBJ databases">
        <authorList>
            <person name="Varghese N."/>
            <person name="Submissions S."/>
        </authorList>
    </citation>
    <scope>NUCLEOTIDE SEQUENCE [LARGE SCALE GENOMIC DNA]</scope>
    <source>
        <strain evidence="3">DSM 21743</strain>
    </source>
</reference>
<evidence type="ECO:0000313" key="3">
    <source>
        <dbReference type="Proteomes" id="UP000198825"/>
    </source>
</evidence>
<gene>
    <name evidence="2" type="ORF">SAMN04488544_2477</name>
</gene>
<dbReference type="AlphaFoldDB" id="A0A1H2MPK8"/>
<evidence type="ECO:0000313" key="2">
    <source>
        <dbReference type="EMBL" id="SDU95173.1"/>
    </source>
</evidence>
<dbReference type="STRING" id="546874.SAMN04488544_2477"/>
<organism evidence="2 3">
    <name type="scientific">Microlunatus sagamiharensis</name>
    <dbReference type="NCBI Taxonomy" id="546874"/>
    <lineage>
        <taxon>Bacteria</taxon>
        <taxon>Bacillati</taxon>
        <taxon>Actinomycetota</taxon>
        <taxon>Actinomycetes</taxon>
        <taxon>Propionibacteriales</taxon>
        <taxon>Propionibacteriaceae</taxon>
        <taxon>Microlunatus</taxon>
    </lineage>
</organism>
<proteinExistence type="predicted"/>
<feature type="domain" description="Imm33-like" evidence="1">
    <location>
        <begin position="6"/>
        <end position="108"/>
    </location>
</feature>
<dbReference type="EMBL" id="LT629799">
    <property type="protein sequence ID" value="SDU95173.1"/>
    <property type="molecule type" value="Genomic_DNA"/>
</dbReference>
<accession>A0A1H2MPK8</accession>
<protein>
    <recommendedName>
        <fullName evidence="1">Imm33-like domain-containing protein</fullName>
    </recommendedName>
</protein>
<dbReference type="InterPro" id="IPR056509">
    <property type="entry name" value="Imm33-like"/>
</dbReference>
<name>A0A1H2MPK8_9ACTN</name>
<keyword evidence="3" id="KW-1185">Reference proteome</keyword>
<dbReference type="Pfam" id="PF24719">
    <property type="entry name" value="Imm33-like"/>
    <property type="match status" value="1"/>
</dbReference>
<evidence type="ECO:0000259" key="1">
    <source>
        <dbReference type="Pfam" id="PF24719"/>
    </source>
</evidence>
<dbReference type="Proteomes" id="UP000198825">
    <property type="component" value="Chromosome I"/>
</dbReference>
<sequence length="115" mass="13132">MLPTTEQLQVAQRFAVLPLALTPSETVGVASNIRTALLPLNGLRHRPENGTSGWYLWAGEQFSEDPDFFRPLHHEHLSDWCPAAMPYLALPPGWRFLVAPDYEDVWFDEMLLEID</sequence>